<dbReference type="Proteomes" id="UP001074446">
    <property type="component" value="Unassembled WGS sequence"/>
</dbReference>
<name>A0A9E5DJM0_9EURY</name>
<keyword evidence="1" id="KW-0812">Transmembrane</keyword>
<keyword evidence="1" id="KW-1133">Transmembrane helix</keyword>
<feature type="transmembrane region" description="Helical" evidence="1">
    <location>
        <begin position="79"/>
        <end position="100"/>
    </location>
</feature>
<feature type="transmembrane region" description="Helical" evidence="1">
    <location>
        <begin position="54"/>
        <end position="73"/>
    </location>
</feature>
<comment type="caution">
    <text evidence="2">The sequence shown here is derived from an EMBL/GenBank/DDBJ whole genome shotgun (WGS) entry which is preliminary data.</text>
</comment>
<gene>
    <name evidence="3" type="ORF">O3H35_04560</name>
    <name evidence="2" type="ORF">O3H54_10895</name>
</gene>
<dbReference type="AlphaFoldDB" id="A0A9E5DJM0"/>
<dbReference type="EMBL" id="JAPVES010000029">
    <property type="protein sequence ID" value="MCZ3371895.1"/>
    <property type="molecule type" value="Genomic_DNA"/>
</dbReference>
<dbReference type="RefSeq" id="WP_048082934.1">
    <property type="nucleotide sequence ID" value="NZ_JAPVER010000020.1"/>
</dbReference>
<protein>
    <submittedName>
        <fullName evidence="2">Uncharacterized protein</fullName>
    </submittedName>
</protein>
<evidence type="ECO:0000313" key="3">
    <source>
        <dbReference type="EMBL" id="MCZ3371895.1"/>
    </source>
</evidence>
<evidence type="ECO:0000256" key="1">
    <source>
        <dbReference type="SAM" id="Phobius"/>
    </source>
</evidence>
<dbReference type="EMBL" id="JAPVER010000020">
    <property type="protein sequence ID" value="MCZ3366387.1"/>
    <property type="molecule type" value="Genomic_DNA"/>
</dbReference>
<proteinExistence type="predicted"/>
<accession>A0A9E5DJM0</accession>
<feature type="transmembrane region" description="Helical" evidence="1">
    <location>
        <begin position="138"/>
        <end position="156"/>
    </location>
</feature>
<dbReference type="Proteomes" id="UP001068021">
    <property type="component" value="Unassembled WGS sequence"/>
</dbReference>
<sequence>MTKRQSSRFQGIIFILLGLLWLFHSSNAPISPIFIALGVILATANYFKSNHKAFYIFLALVLVLMLVGEYFLAPVQNITLFYVLIAVITVSMCINARSFIIPEDSLTKKEKVRGKIGVALYAISLFSLAGIIYNNFEIVLFLSAFMLILIIISLLIRRKRSKKVFNGLV</sequence>
<reference evidence="2" key="1">
    <citation type="submission" date="2022-12" db="EMBL/GenBank/DDBJ databases">
        <title>Reclassification of two methanogenic archaea species isolated from the Kolyma lowland permafrost.</title>
        <authorList>
            <person name="Trubitsyn V.E."/>
            <person name="Rivkina E.M."/>
            <person name="Shcherbakova V.A."/>
        </authorList>
    </citation>
    <scope>NUCLEOTIDE SEQUENCE</scope>
    <source>
        <strain evidence="2">M2</strain>
        <strain evidence="3">MK4</strain>
    </source>
</reference>
<feature type="transmembrane region" description="Helical" evidence="1">
    <location>
        <begin position="112"/>
        <end position="132"/>
    </location>
</feature>
<keyword evidence="1" id="KW-0472">Membrane</keyword>
<organism evidence="2 4">
    <name type="scientific">Methanobacterium veterum</name>
    <dbReference type="NCBI Taxonomy" id="408577"/>
    <lineage>
        <taxon>Archaea</taxon>
        <taxon>Methanobacteriati</taxon>
        <taxon>Methanobacteriota</taxon>
        <taxon>Methanomada group</taxon>
        <taxon>Methanobacteria</taxon>
        <taxon>Methanobacteriales</taxon>
        <taxon>Methanobacteriaceae</taxon>
        <taxon>Methanobacterium</taxon>
    </lineage>
</organism>
<evidence type="ECO:0000313" key="4">
    <source>
        <dbReference type="Proteomes" id="UP001068021"/>
    </source>
</evidence>
<feature type="transmembrane region" description="Helical" evidence="1">
    <location>
        <begin position="7"/>
        <end position="24"/>
    </location>
</feature>
<feature type="transmembrane region" description="Helical" evidence="1">
    <location>
        <begin position="30"/>
        <end position="47"/>
    </location>
</feature>
<evidence type="ECO:0000313" key="2">
    <source>
        <dbReference type="EMBL" id="MCZ3366387.1"/>
    </source>
</evidence>
<keyword evidence="4" id="KW-1185">Reference proteome</keyword>